<reference evidence="1 2" key="1">
    <citation type="submission" date="2021-01" db="EMBL/GenBank/DDBJ databases">
        <title>Actinoplanes sp. nov. LDG1-06 isolated from lichen.</title>
        <authorList>
            <person name="Saeng-In P."/>
            <person name="Phongsopitanun W."/>
            <person name="Kanchanasin P."/>
            <person name="Yuki M."/>
            <person name="Kudo T."/>
            <person name="Ohkuma M."/>
            <person name="Tanasupawat S."/>
        </authorList>
    </citation>
    <scope>NUCLEOTIDE SEQUENCE [LARGE SCALE GENOMIC DNA]</scope>
    <source>
        <strain evidence="1 2">LDG1-06</strain>
    </source>
</reference>
<evidence type="ECO:0000313" key="1">
    <source>
        <dbReference type="EMBL" id="MBM2623871.1"/>
    </source>
</evidence>
<keyword evidence="2" id="KW-1185">Reference proteome</keyword>
<comment type="caution">
    <text evidence="1">The sequence shown here is derived from an EMBL/GenBank/DDBJ whole genome shotgun (WGS) entry which is preliminary data.</text>
</comment>
<sequence length="220" mass="23342">MSVLLRQVLPPEAGRRLPAPAREALVQLGVACNTAAAAVNRASLFEDEAIANAQHLEATGGNAPAIAVVDDLAAIADQFHEHTLIALARAATPYAVYASHVATQVAACKPAPPPGSEVIKPSDVITAAGLYLPLVEFSTEHGDARVVTDQNAAIRRSHRDLDDVITFQLQGHDVSLFDELRLPDTRESTIGIPDAFPFALYDYAATLTWAVGVFTGVEEV</sequence>
<organism evidence="1 2">
    <name type="scientific">Paractinoplanes ovalisporus</name>
    <dbReference type="NCBI Taxonomy" id="2810368"/>
    <lineage>
        <taxon>Bacteria</taxon>
        <taxon>Bacillati</taxon>
        <taxon>Actinomycetota</taxon>
        <taxon>Actinomycetes</taxon>
        <taxon>Micromonosporales</taxon>
        <taxon>Micromonosporaceae</taxon>
        <taxon>Paractinoplanes</taxon>
    </lineage>
</organism>
<proteinExistence type="predicted"/>
<evidence type="ECO:0000313" key="2">
    <source>
        <dbReference type="Proteomes" id="UP000632138"/>
    </source>
</evidence>
<accession>A0ABS2AXB6</accession>
<name>A0ABS2AXB6_9ACTN</name>
<dbReference type="EMBL" id="JAENHP010000049">
    <property type="protein sequence ID" value="MBM2623871.1"/>
    <property type="molecule type" value="Genomic_DNA"/>
</dbReference>
<protein>
    <submittedName>
        <fullName evidence="1">Uncharacterized protein</fullName>
    </submittedName>
</protein>
<dbReference type="RefSeq" id="WP_203384222.1">
    <property type="nucleotide sequence ID" value="NZ_JAENHP010000049.1"/>
</dbReference>
<gene>
    <name evidence="1" type="ORF">JIG36_51120</name>
</gene>
<dbReference type="Proteomes" id="UP000632138">
    <property type="component" value="Unassembled WGS sequence"/>
</dbReference>